<sequence length="107" mass="12046">MSSLKLMRFVFHVCNQQRQLTVMNGWTASLYPQQILRGDGCTNPFRIPSQCRPVFTVSAQCRPVFTVSAQCRPVFTVSVSVVSQPEVRCSFSSRVLPKKTLPKAVRP</sequence>
<organism evidence="1 2">
    <name type="scientific">Eschrichtius robustus</name>
    <name type="common">California gray whale</name>
    <name type="synonym">Eschrichtius gibbosus</name>
    <dbReference type="NCBI Taxonomy" id="9764"/>
    <lineage>
        <taxon>Eukaryota</taxon>
        <taxon>Metazoa</taxon>
        <taxon>Chordata</taxon>
        <taxon>Craniata</taxon>
        <taxon>Vertebrata</taxon>
        <taxon>Euteleostomi</taxon>
        <taxon>Mammalia</taxon>
        <taxon>Eutheria</taxon>
        <taxon>Laurasiatheria</taxon>
        <taxon>Artiodactyla</taxon>
        <taxon>Whippomorpha</taxon>
        <taxon>Cetacea</taxon>
        <taxon>Mysticeti</taxon>
        <taxon>Eschrichtiidae</taxon>
        <taxon>Eschrichtius</taxon>
    </lineage>
</organism>
<name>A0AB34HAU6_ESCRO</name>
<evidence type="ECO:0000313" key="1">
    <source>
        <dbReference type="EMBL" id="KAJ8788754.1"/>
    </source>
</evidence>
<evidence type="ECO:0000313" key="2">
    <source>
        <dbReference type="Proteomes" id="UP001159641"/>
    </source>
</evidence>
<dbReference type="AlphaFoldDB" id="A0AB34HAU6"/>
<dbReference type="EMBL" id="JAIQCJ010001564">
    <property type="protein sequence ID" value="KAJ8788754.1"/>
    <property type="molecule type" value="Genomic_DNA"/>
</dbReference>
<gene>
    <name evidence="1" type="ORF">J1605_005050</name>
</gene>
<proteinExistence type="predicted"/>
<dbReference type="Proteomes" id="UP001159641">
    <property type="component" value="Unassembled WGS sequence"/>
</dbReference>
<reference evidence="1 2" key="1">
    <citation type="submission" date="2022-11" db="EMBL/GenBank/DDBJ databases">
        <title>Whole genome sequence of Eschrichtius robustus ER-17-0199.</title>
        <authorList>
            <person name="Bruniche-Olsen A."/>
            <person name="Black A.N."/>
            <person name="Fields C.J."/>
            <person name="Walden K."/>
            <person name="Dewoody J.A."/>
        </authorList>
    </citation>
    <scope>NUCLEOTIDE SEQUENCE [LARGE SCALE GENOMIC DNA]</scope>
    <source>
        <strain evidence="1">ER-17-0199</strain>
        <tissue evidence="1">Blubber</tissue>
    </source>
</reference>
<comment type="caution">
    <text evidence="1">The sequence shown here is derived from an EMBL/GenBank/DDBJ whole genome shotgun (WGS) entry which is preliminary data.</text>
</comment>
<protein>
    <submittedName>
        <fullName evidence="1">Uncharacterized protein</fullName>
    </submittedName>
</protein>
<keyword evidence="2" id="KW-1185">Reference proteome</keyword>
<accession>A0AB34HAU6</accession>